<organism evidence="1 2">
    <name type="scientific">Rhodopirellula islandica</name>
    <dbReference type="NCBI Taxonomy" id="595434"/>
    <lineage>
        <taxon>Bacteria</taxon>
        <taxon>Pseudomonadati</taxon>
        <taxon>Planctomycetota</taxon>
        <taxon>Planctomycetia</taxon>
        <taxon>Pirellulales</taxon>
        <taxon>Pirellulaceae</taxon>
        <taxon>Rhodopirellula</taxon>
    </lineage>
</organism>
<sequence>MDRNDREEPCDLFGQSLRLHVGTVTFAKTAPVPNDFCLTGEDNAGPVPLHGTIVDRQPIHHQVG</sequence>
<evidence type="ECO:0000313" key="2">
    <source>
        <dbReference type="Proteomes" id="UP000036367"/>
    </source>
</evidence>
<name>A0A0J1BL26_RHOIS</name>
<dbReference type="Proteomes" id="UP000036367">
    <property type="component" value="Unassembled WGS sequence"/>
</dbReference>
<proteinExistence type="predicted"/>
<gene>
    <name evidence="1" type="ORF">RISK_001031</name>
</gene>
<comment type="caution">
    <text evidence="1">The sequence shown here is derived from an EMBL/GenBank/DDBJ whole genome shotgun (WGS) entry which is preliminary data.</text>
</comment>
<keyword evidence="2" id="KW-1185">Reference proteome</keyword>
<accession>A0A0J1BL26</accession>
<dbReference type="STRING" id="595434.RISK_001031"/>
<protein>
    <submittedName>
        <fullName evidence="1">Uncharacterized protein</fullName>
    </submittedName>
</protein>
<dbReference type="EMBL" id="LECT01000007">
    <property type="protein sequence ID" value="KLU07230.1"/>
    <property type="molecule type" value="Genomic_DNA"/>
</dbReference>
<reference evidence="1" key="1">
    <citation type="submission" date="2015-05" db="EMBL/GenBank/DDBJ databases">
        <title>Permanent draft genome of Rhodopirellula islandicus K833.</title>
        <authorList>
            <person name="Kizina J."/>
            <person name="Richter M."/>
            <person name="Glockner F.O."/>
            <person name="Harder J."/>
        </authorList>
    </citation>
    <scope>NUCLEOTIDE SEQUENCE [LARGE SCALE GENOMIC DNA]</scope>
    <source>
        <strain evidence="1">K833</strain>
    </source>
</reference>
<dbReference type="AlphaFoldDB" id="A0A0J1BL26"/>
<evidence type="ECO:0000313" key="1">
    <source>
        <dbReference type="EMBL" id="KLU07230.1"/>
    </source>
</evidence>